<gene>
    <name evidence="4" type="ORF">B0W44_15970</name>
</gene>
<dbReference type="PANTHER" id="PTHR46558:SF11">
    <property type="entry name" value="HTH-TYPE TRANSCRIPTIONAL REGULATOR XRE"/>
    <property type="match status" value="1"/>
</dbReference>
<dbReference type="SMART" id="SM00530">
    <property type="entry name" value="HTH_XRE"/>
    <property type="match status" value="1"/>
</dbReference>
<dbReference type="Gene3D" id="1.10.260.40">
    <property type="entry name" value="lambda repressor-like DNA-binding domains"/>
    <property type="match status" value="1"/>
</dbReference>
<dbReference type="EMBL" id="CP019699">
    <property type="protein sequence ID" value="AQS57025.1"/>
    <property type="molecule type" value="Genomic_DNA"/>
</dbReference>
<evidence type="ECO:0000259" key="2">
    <source>
        <dbReference type="PROSITE" id="PS50132"/>
    </source>
</evidence>
<dbReference type="PANTHER" id="PTHR46558">
    <property type="entry name" value="TRACRIPTIONAL REGULATORY PROTEIN-RELATED-RELATED"/>
    <property type="match status" value="1"/>
</dbReference>
<evidence type="ECO:0000313" key="5">
    <source>
        <dbReference type="Proteomes" id="UP000188603"/>
    </source>
</evidence>
<dbReference type="PROSITE" id="PS50132">
    <property type="entry name" value="RGS"/>
    <property type="match status" value="1"/>
</dbReference>
<evidence type="ECO:0000256" key="1">
    <source>
        <dbReference type="ARBA" id="ARBA00023125"/>
    </source>
</evidence>
<dbReference type="STRING" id="1471761.B0W44_15970"/>
<dbReference type="KEGG" id="ntr:B0W44_15970"/>
<organism evidence="4 5">
    <name type="scientific">Novibacillus thermophilus</name>
    <dbReference type="NCBI Taxonomy" id="1471761"/>
    <lineage>
        <taxon>Bacteria</taxon>
        <taxon>Bacillati</taxon>
        <taxon>Bacillota</taxon>
        <taxon>Bacilli</taxon>
        <taxon>Bacillales</taxon>
        <taxon>Thermoactinomycetaceae</taxon>
        <taxon>Novibacillus</taxon>
    </lineage>
</organism>
<dbReference type="InterPro" id="IPR010982">
    <property type="entry name" value="Lambda_DNA-bd_dom_sf"/>
</dbReference>
<dbReference type="Pfam" id="PF01381">
    <property type="entry name" value="HTH_3"/>
    <property type="match status" value="1"/>
</dbReference>
<dbReference type="InterPro" id="IPR016137">
    <property type="entry name" value="RGS"/>
</dbReference>
<evidence type="ECO:0000313" key="4">
    <source>
        <dbReference type="EMBL" id="AQS57025.1"/>
    </source>
</evidence>
<feature type="domain" description="HTH cro/C1-type" evidence="3">
    <location>
        <begin position="9"/>
        <end position="63"/>
    </location>
</feature>
<protein>
    <recommendedName>
        <fullName evidence="6">HTH cro/C1-type domain-containing protein</fullName>
    </recommendedName>
</protein>
<dbReference type="GO" id="GO:0003677">
    <property type="term" value="F:DNA binding"/>
    <property type="evidence" value="ECO:0007669"/>
    <property type="project" value="UniProtKB-KW"/>
</dbReference>
<dbReference type="SUPFAM" id="SSF47413">
    <property type="entry name" value="lambda repressor-like DNA-binding domains"/>
    <property type="match status" value="1"/>
</dbReference>
<dbReference type="Proteomes" id="UP000188603">
    <property type="component" value="Chromosome"/>
</dbReference>
<evidence type="ECO:0000259" key="3">
    <source>
        <dbReference type="PROSITE" id="PS50943"/>
    </source>
</evidence>
<keyword evidence="5" id="KW-1185">Reference proteome</keyword>
<evidence type="ECO:0008006" key="6">
    <source>
        <dbReference type="Google" id="ProtNLM"/>
    </source>
</evidence>
<keyword evidence="1" id="KW-0238">DNA-binding</keyword>
<dbReference type="OrthoDB" id="72638at2"/>
<dbReference type="AlphaFoldDB" id="A0A1U9KAD1"/>
<sequence length="123" mass="14719">MSSVVGNRIKLRRNIKGWSQRELARRVGLNYSVMNRIESGKRPVGDTELRKIAEVLDVSTDYLLGRTDDPIPDKAEKTFEEWINDPETVIFFKDYLKAPEERKEELRRFWEFMKEQENQKRKK</sequence>
<proteinExistence type="predicted"/>
<feature type="domain" description="RGS" evidence="2">
    <location>
        <begin position="78"/>
        <end position="123"/>
    </location>
</feature>
<name>A0A1U9KAD1_9BACL</name>
<dbReference type="CDD" id="cd00093">
    <property type="entry name" value="HTH_XRE"/>
    <property type="match status" value="1"/>
</dbReference>
<accession>A0A1U9KAD1</accession>
<dbReference type="PROSITE" id="PS50943">
    <property type="entry name" value="HTH_CROC1"/>
    <property type="match status" value="1"/>
</dbReference>
<dbReference type="InterPro" id="IPR001387">
    <property type="entry name" value="Cro/C1-type_HTH"/>
</dbReference>
<reference evidence="4 5" key="1">
    <citation type="journal article" date="2015" name="Int. J. Syst. Evol. Microbiol.">
        <title>Novibacillus thermophilus gen. nov., sp. nov., a Gram-staining-negative and moderately thermophilic member of the family Thermoactinomycetaceae.</title>
        <authorList>
            <person name="Yang G."/>
            <person name="Chen J."/>
            <person name="Zhou S."/>
        </authorList>
    </citation>
    <scope>NUCLEOTIDE SEQUENCE [LARGE SCALE GENOMIC DNA]</scope>
    <source>
        <strain evidence="4 5">SG-1</strain>
    </source>
</reference>
<dbReference type="RefSeq" id="WP_077720872.1">
    <property type="nucleotide sequence ID" value="NZ_CP019699.1"/>
</dbReference>